<feature type="region of interest" description="Disordered" evidence="1">
    <location>
        <begin position="16"/>
        <end position="35"/>
    </location>
</feature>
<dbReference type="EMBL" id="CP034207">
    <property type="protein sequence ID" value="QBZ60255.1"/>
    <property type="molecule type" value="Genomic_DNA"/>
</dbReference>
<dbReference type="Proteomes" id="UP000294847">
    <property type="component" value="Chromosome 4"/>
</dbReference>
<evidence type="ECO:0000256" key="1">
    <source>
        <dbReference type="SAM" id="MobiDB-lite"/>
    </source>
</evidence>
<reference evidence="2 3" key="1">
    <citation type="journal article" date="2019" name="Mol. Biol. Evol.">
        <title>Blast fungal genomes show frequent chromosomal changes, gene gains and losses, and effector gene turnover.</title>
        <authorList>
            <person name="Gomez Luciano L.B."/>
            <person name="Jason Tsai I."/>
            <person name="Chuma I."/>
            <person name="Tosa Y."/>
            <person name="Chen Y.H."/>
            <person name="Li J.Y."/>
            <person name="Li M.Y."/>
            <person name="Jade Lu M.Y."/>
            <person name="Nakayashiki H."/>
            <person name="Li W.H."/>
        </authorList>
    </citation>
    <scope>NUCLEOTIDE SEQUENCE [LARGE SCALE GENOMIC DNA]</scope>
    <source>
        <strain evidence="2">MZ5-1-6</strain>
    </source>
</reference>
<evidence type="ECO:0000313" key="3">
    <source>
        <dbReference type="Proteomes" id="UP000294847"/>
    </source>
</evidence>
<proteinExistence type="predicted"/>
<accession>A0A4P7NEI2</accession>
<gene>
    <name evidence="2" type="ORF">PoMZ_07194</name>
</gene>
<organism evidence="2 3">
    <name type="scientific">Pyricularia oryzae</name>
    <name type="common">Rice blast fungus</name>
    <name type="synonym">Magnaporthe oryzae</name>
    <dbReference type="NCBI Taxonomy" id="318829"/>
    <lineage>
        <taxon>Eukaryota</taxon>
        <taxon>Fungi</taxon>
        <taxon>Dikarya</taxon>
        <taxon>Ascomycota</taxon>
        <taxon>Pezizomycotina</taxon>
        <taxon>Sordariomycetes</taxon>
        <taxon>Sordariomycetidae</taxon>
        <taxon>Magnaporthales</taxon>
        <taxon>Pyriculariaceae</taxon>
        <taxon>Pyricularia</taxon>
    </lineage>
</organism>
<evidence type="ECO:0000313" key="2">
    <source>
        <dbReference type="EMBL" id="QBZ60255.1"/>
    </source>
</evidence>
<sequence>MGYPIWVQSANPRIPKNPPTHLWAAPSPRAKPVPW</sequence>
<name>A0A4P7NEI2_PYROR</name>
<dbReference type="AlphaFoldDB" id="A0A4P7NEI2"/>
<protein>
    <submittedName>
        <fullName evidence="2">Uncharacterized protein</fullName>
    </submittedName>
</protein>